<name>G2YSF7_BOTF4</name>
<gene>
    <name evidence="1" type="ORF">BofuT4_P126030.1</name>
</gene>
<evidence type="ECO:0000313" key="2">
    <source>
        <dbReference type="Proteomes" id="UP000008177"/>
    </source>
</evidence>
<dbReference type="AlphaFoldDB" id="G2YSF7"/>
<organism evidence="1 2">
    <name type="scientific">Botryotinia fuckeliana (strain T4)</name>
    <name type="common">Noble rot fungus</name>
    <name type="synonym">Botrytis cinerea</name>
    <dbReference type="NCBI Taxonomy" id="999810"/>
    <lineage>
        <taxon>Eukaryota</taxon>
        <taxon>Fungi</taxon>
        <taxon>Dikarya</taxon>
        <taxon>Ascomycota</taxon>
        <taxon>Pezizomycotina</taxon>
        <taxon>Leotiomycetes</taxon>
        <taxon>Helotiales</taxon>
        <taxon>Sclerotiniaceae</taxon>
        <taxon>Botrytis</taxon>
    </lineage>
</organism>
<evidence type="ECO:0000313" key="1">
    <source>
        <dbReference type="EMBL" id="CCD54555.1"/>
    </source>
</evidence>
<accession>G2YSF7</accession>
<dbReference type="InParanoid" id="G2YSF7"/>
<proteinExistence type="predicted"/>
<reference evidence="2" key="1">
    <citation type="journal article" date="2011" name="PLoS Genet.">
        <title>Genomic analysis of the necrotrophic fungal pathogens Sclerotinia sclerotiorum and Botrytis cinerea.</title>
        <authorList>
            <person name="Amselem J."/>
            <person name="Cuomo C.A."/>
            <person name="van Kan J.A."/>
            <person name="Viaud M."/>
            <person name="Benito E.P."/>
            <person name="Couloux A."/>
            <person name="Coutinho P.M."/>
            <person name="de Vries R.P."/>
            <person name="Dyer P.S."/>
            <person name="Fillinger S."/>
            <person name="Fournier E."/>
            <person name="Gout L."/>
            <person name="Hahn M."/>
            <person name="Kohn L."/>
            <person name="Lapalu N."/>
            <person name="Plummer K.M."/>
            <person name="Pradier J.M."/>
            <person name="Quevillon E."/>
            <person name="Sharon A."/>
            <person name="Simon A."/>
            <person name="ten Have A."/>
            <person name="Tudzynski B."/>
            <person name="Tudzynski P."/>
            <person name="Wincker P."/>
            <person name="Andrew M."/>
            <person name="Anthouard V."/>
            <person name="Beever R.E."/>
            <person name="Beffa R."/>
            <person name="Benoit I."/>
            <person name="Bouzid O."/>
            <person name="Brault B."/>
            <person name="Chen Z."/>
            <person name="Choquer M."/>
            <person name="Collemare J."/>
            <person name="Cotton P."/>
            <person name="Danchin E.G."/>
            <person name="Da Silva C."/>
            <person name="Gautier A."/>
            <person name="Giraud C."/>
            <person name="Giraud T."/>
            <person name="Gonzalez C."/>
            <person name="Grossetete S."/>
            <person name="Guldener U."/>
            <person name="Henrissat B."/>
            <person name="Howlett B.J."/>
            <person name="Kodira C."/>
            <person name="Kretschmer M."/>
            <person name="Lappartient A."/>
            <person name="Leroch M."/>
            <person name="Levis C."/>
            <person name="Mauceli E."/>
            <person name="Neuveglise C."/>
            <person name="Oeser B."/>
            <person name="Pearson M."/>
            <person name="Poulain J."/>
            <person name="Poussereau N."/>
            <person name="Quesneville H."/>
            <person name="Rascle C."/>
            <person name="Schumacher J."/>
            <person name="Segurens B."/>
            <person name="Sexton A."/>
            <person name="Silva E."/>
            <person name="Sirven C."/>
            <person name="Soanes D.M."/>
            <person name="Talbot N.J."/>
            <person name="Templeton M."/>
            <person name="Yandava C."/>
            <person name="Yarden O."/>
            <person name="Zeng Q."/>
            <person name="Rollins J.A."/>
            <person name="Lebrun M.H."/>
            <person name="Dickman M."/>
        </authorList>
    </citation>
    <scope>NUCLEOTIDE SEQUENCE [LARGE SCALE GENOMIC DNA]</scope>
    <source>
        <strain evidence="2">T4</strain>
    </source>
</reference>
<dbReference type="EMBL" id="FQ790351">
    <property type="protein sequence ID" value="CCD54555.1"/>
    <property type="molecule type" value="Genomic_DNA"/>
</dbReference>
<dbReference type="Proteomes" id="UP000008177">
    <property type="component" value="Unplaced contigs"/>
</dbReference>
<dbReference type="HOGENOM" id="CLU_3159897_0_0_1"/>
<protein>
    <submittedName>
        <fullName evidence="1">Uncharacterized protein</fullName>
    </submittedName>
</protein>
<sequence>MANKLTRYSPIYTIEQRDNAEGKVLVALVMELYRLVLYVLHNIMLSTA</sequence>